<gene>
    <name evidence="8" type="primary">mreC</name>
    <name evidence="8" type="ORF">ACFPOG_03240</name>
</gene>
<dbReference type="InterPro" id="IPR055342">
    <property type="entry name" value="MreC_beta-barrel_core"/>
</dbReference>
<comment type="caution">
    <text evidence="8">The sequence shown here is derived from an EMBL/GenBank/DDBJ whole genome shotgun (WGS) entry which is preliminary data.</text>
</comment>
<keyword evidence="6" id="KW-0175">Coiled coil</keyword>
<evidence type="ECO:0000256" key="1">
    <source>
        <dbReference type="ARBA" id="ARBA00009369"/>
    </source>
</evidence>
<reference evidence="9" key="1">
    <citation type="journal article" date="2019" name="Int. J. Syst. Evol. Microbiol.">
        <title>The Global Catalogue of Microorganisms (GCM) 10K type strain sequencing project: providing services to taxonomists for standard genome sequencing and annotation.</title>
        <authorList>
            <consortium name="The Broad Institute Genomics Platform"/>
            <consortium name="The Broad Institute Genome Sequencing Center for Infectious Disease"/>
            <person name="Wu L."/>
            <person name="Ma J."/>
        </authorList>
    </citation>
    <scope>NUCLEOTIDE SEQUENCE [LARGE SCALE GENOMIC DNA]</scope>
    <source>
        <strain evidence="9">KACC 11904</strain>
    </source>
</reference>
<keyword evidence="3 5" id="KW-0133">Cell shape</keyword>
<organism evidence="8 9">
    <name type="scientific">Paenibacillus aestuarii</name>
    <dbReference type="NCBI Taxonomy" id="516965"/>
    <lineage>
        <taxon>Bacteria</taxon>
        <taxon>Bacillati</taxon>
        <taxon>Bacillota</taxon>
        <taxon>Bacilli</taxon>
        <taxon>Bacillales</taxon>
        <taxon>Paenibacillaceae</taxon>
        <taxon>Paenibacillus</taxon>
    </lineage>
</organism>
<dbReference type="Proteomes" id="UP001596044">
    <property type="component" value="Unassembled WGS sequence"/>
</dbReference>
<comment type="function">
    <text evidence="5">Involved in formation and maintenance of cell shape.</text>
</comment>
<dbReference type="Gene3D" id="2.40.10.350">
    <property type="entry name" value="Rod shape-determining protein MreC, domain 2"/>
    <property type="match status" value="1"/>
</dbReference>
<evidence type="ECO:0000256" key="6">
    <source>
        <dbReference type="SAM" id="Coils"/>
    </source>
</evidence>
<proteinExistence type="inferred from homology"/>
<evidence type="ECO:0000256" key="4">
    <source>
        <dbReference type="ARBA" id="ARBA00032089"/>
    </source>
</evidence>
<name>A0ABW0K1I4_9BACL</name>
<dbReference type="RefSeq" id="WP_333742456.1">
    <property type="nucleotide sequence ID" value="NZ_JAQFVF010000019.1"/>
</dbReference>
<feature type="domain" description="Rod shape-determining protein MreC beta-barrel core" evidence="7">
    <location>
        <begin position="129"/>
        <end position="285"/>
    </location>
</feature>
<dbReference type="EMBL" id="JBHSMJ010000006">
    <property type="protein sequence ID" value="MFC5447258.1"/>
    <property type="molecule type" value="Genomic_DNA"/>
</dbReference>
<evidence type="ECO:0000256" key="5">
    <source>
        <dbReference type="PIRNR" id="PIRNR038471"/>
    </source>
</evidence>
<sequence length="290" mass="32376">MFILFKLMGNKRLIFLMVGLICFFILMGLTLGARAPMTWPEKFVKDSVSWTQGLFYKPAASIAGFFEDIRQLRVIYEENKTLKLTLTQYARDTQRLNELEAQNKRLMEALGFTERQRQANVYKYRIAEVVTIDPDPYNSTVTINLGDADGIKENMAVMTVDGLVGRVSKVFGFHSNVQLLTEINDTDTNSKAIAVTVKGNESEPFGMIESYDSKTGELVMNKVEQADSLKVGDTIITSGLGQVFPKGIEVGTISSIGPGEFGITYKVMVKPKATFSHIREVFVVEVPEVK</sequence>
<dbReference type="Gene3D" id="2.40.10.340">
    <property type="entry name" value="Rod shape-determining protein MreC, domain 1"/>
    <property type="match status" value="1"/>
</dbReference>
<evidence type="ECO:0000313" key="8">
    <source>
        <dbReference type="EMBL" id="MFC5447258.1"/>
    </source>
</evidence>
<protein>
    <recommendedName>
        <fullName evidence="2 5">Cell shape-determining protein MreC</fullName>
    </recommendedName>
    <alternativeName>
        <fullName evidence="4 5">Cell shape protein MreC</fullName>
    </alternativeName>
</protein>
<dbReference type="InterPro" id="IPR007221">
    <property type="entry name" value="MreC"/>
</dbReference>
<dbReference type="Pfam" id="PF04085">
    <property type="entry name" value="MreC"/>
    <property type="match status" value="1"/>
</dbReference>
<dbReference type="PIRSF" id="PIRSF038471">
    <property type="entry name" value="MreC"/>
    <property type="match status" value="1"/>
</dbReference>
<comment type="similarity">
    <text evidence="1 5">Belongs to the MreC family.</text>
</comment>
<evidence type="ECO:0000256" key="2">
    <source>
        <dbReference type="ARBA" id="ARBA00013855"/>
    </source>
</evidence>
<dbReference type="PANTHER" id="PTHR34138:SF1">
    <property type="entry name" value="CELL SHAPE-DETERMINING PROTEIN MREC"/>
    <property type="match status" value="1"/>
</dbReference>
<evidence type="ECO:0000313" key="9">
    <source>
        <dbReference type="Proteomes" id="UP001596044"/>
    </source>
</evidence>
<keyword evidence="9" id="KW-1185">Reference proteome</keyword>
<feature type="coiled-coil region" evidence="6">
    <location>
        <begin position="89"/>
        <end position="116"/>
    </location>
</feature>
<dbReference type="NCBIfam" id="TIGR00219">
    <property type="entry name" value="mreC"/>
    <property type="match status" value="1"/>
</dbReference>
<accession>A0ABW0K1I4</accession>
<evidence type="ECO:0000256" key="3">
    <source>
        <dbReference type="ARBA" id="ARBA00022960"/>
    </source>
</evidence>
<dbReference type="PANTHER" id="PTHR34138">
    <property type="entry name" value="CELL SHAPE-DETERMINING PROTEIN MREC"/>
    <property type="match status" value="1"/>
</dbReference>
<evidence type="ECO:0000259" key="7">
    <source>
        <dbReference type="Pfam" id="PF04085"/>
    </source>
</evidence>
<dbReference type="InterPro" id="IPR042175">
    <property type="entry name" value="Cell/Rod_MreC_2"/>
</dbReference>
<dbReference type="InterPro" id="IPR042177">
    <property type="entry name" value="Cell/Rod_1"/>
</dbReference>